<dbReference type="InterPro" id="IPR050314">
    <property type="entry name" value="Glycosyl_Hydrlase_18"/>
</dbReference>
<dbReference type="SMART" id="SM00636">
    <property type="entry name" value="Glyco_18"/>
    <property type="match status" value="1"/>
</dbReference>
<feature type="non-terminal residue" evidence="7">
    <location>
        <position position="1"/>
    </location>
</feature>
<dbReference type="PANTHER" id="PTHR11177">
    <property type="entry name" value="CHITINASE"/>
    <property type="match status" value="1"/>
</dbReference>
<dbReference type="PROSITE" id="PS50940">
    <property type="entry name" value="CHIT_BIND_II"/>
    <property type="match status" value="1"/>
</dbReference>
<dbReference type="InterPro" id="IPR002557">
    <property type="entry name" value="Chitin-bd_dom"/>
</dbReference>
<dbReference type="GO" id="GO:0004568">
    <property type="term" value="F:chitinase activity"/>
    <property type="evidence" value="ECO:0007669"/>
    <property type="project" value="TreeGrafter"/>
</dbReference>
<feature type="domain" description="Chitin-binding type-2" evidence="5">
    <location>
        <begin position="23"/>
        <end position="80"/>
    </location>
</feature>
<organism evidence="7 8">
    <name type="scientific">Elysia chlorotica</name>
    <name type="common">Eastern emerald elysia</name>
    <name type="synonym">Sea slug</name>
    <dbReference type="NCBI Taxonomy" id="188477"/>
    <lineage>
        <taxon>Eukaryota</taxon>
        <taxon>Metazoa</taxon>
        <taxon>Spiralia</taxon>
        <taxon>Lophotrochozoa</taxon>
        <taxon>Mollusca</taxon>
        <taxon>Gastropoda</taxon>
        <taxon>Heterobranchia</taxon>
        <taxon>Euthyneura</taxon>
        <taxon>Panpulmonata</taxon>
        <taxon>Sacoglossa</taxon>
        <taxon>Placobranchoidea</taxon>
        <taxon>Plakobranchidae</taxon>
        <taxon>Elysia</taxon>
    </lineage>
</organism>
<dbReference type="PROSITE" id="PS51910">
    <property type="entry name" value="GH18_2"/>
    <property type="match status" value="1"/>
</dbReference>
<dbReference type="Proteomes" id="UP000271974">
    <property type="component" value="Unassembled WGS sequence"/>
</dbReference>
<dbReference type="STRING" id="188477.A0A433UCN0"/>
<dbReference type="InterPro" id="IPR029070">
    <property type="entry name" value="Chitinase_insertion_sf"/>
</dbReference>
<evidence type="ECO:0000313" key="7">
    <source>
        <dbReference type="EMBL" id="RUS91483.1"/>
    </source>
</evidence>
<feature type="domain" description="GH18" evidence="6">
    <location>
        <begin position="106"/>
        <end position="475"/>
    </location>
</feature>
<evidence type="ECO:0000256" key="4">
    <source>
        <dbReference type="SAM" id="SignalP"/>
    </source>
</evidence>
<dbReference type="InterPro" id="IPR036508">
    <property type="entry name" value="Chitin-bd_dom_sf"/>
</dbReference>
<keyword evidence="3" id="KW-1015">Disulfide bond</keyword>
<protein>
    <submittedName>
        <fullName evidence="7">Uncharacterized protein</fullName>
    </submittedName>
</protein>
<dbReference type="GO" id="GO:0005975">
    <property type="term" value="P:carbohydrate metabolic process"/>
    <property type="evidence" value="ECO:0007669"/>
    <property type="project" value="InterPro"/>
</dbReference>
<comment type="similarity">
    <text evidence="1">Belongs to the glycosyl hydrolase 18 family. Chitinase class II subfamily.</text>
</comment>
<dbReference type="SUPFAM" id="SSF51445">
    <property type="entry name" value="(Trans)glycosidases"/>
    <property type="match status" value="1"/>
</dbReference>
<dbReference type="OrthoDB" id="6130020at2759"/>
<dbReference type="GO" id="GO:0005576">
    <property type="term" value="C:extracellular region"/>
    <property type="evidence" value="ECO:0007669"/>
    <property type="project" value="InterPro"/>
</dbReference>
<dbReference type="EMBL" id="RQTK01000011">
    <property type="protein sequence ID" value="RUS91483.1"/>
    <property type="molecule type" value="Genomic_DNA"/>
</dbReference>
<dbReference type="GO" id="GO:0008061">
    <property type="term" value="F:chitin binding"/>
    <property type="evidence" value="ECO:0007669"/>
    <property type="project" value="UniProtKB-KW"/>
</dbReference>
<dbReference type="Pfam" id="PF01607">
    <property type="entry name" value="CBM_14"/>
    <property type="match status" value="1"/>
</dbReference>
<keyword evidence="4" id="KW-0732">Signal</keyword>
<feature type="signal peptide" evidence="4">
    <location>
        <begin position="1"/>
        <end position="19"/>
    </location>
</feature>
<dbReference type="SMART" id="SM00494">
    <property type="entry name" value="ChtBD2"/>
    <property type="match status" value="1"/>
</dbReference>
<dbReference type="Gene3D" id="3.10.50.10">
    <property type="match status" value="1"/>
</dbReference>
<dbReference type="FunFam" id="3.10.50.10:FF:000001">
    <property type="entry name" value="Chitinase 3-like 1"/>
    <property type="match status" value="1"/>
</dbReference>
<dbReference type="SUPFAM" id="SSF57625">
    <property type="entry name" value="Invertebrate chitin-binding proteins"/>
    <property type="match status" value="1"/>
</dbReference>
<dbReference type="Pfam" id="PF00704">
    <property type="entry name" value="Glyco_hydro_18"/>
    <property type="match status" value="1"/>
</dbReference>
<keyword evidence="2" id="KW-0147">Chitin-binding</keyword>
<accession>A0A433UCN0</accession>
<sequence>ILRGVLVVIAFTTTQISHGSDINNPCGIGKGLFHKYPADCRFYYVCASPTNAVKTRCPPGLVYRSTTEFCDFNDDDGCDISKFKGHAGEIVDTNVKTGAKNGGSCKRVVCFYPRSAQFKKGIGKVMPGNLDPKHCTHLIYGFASIKNGFIKLGHIDDESSAFYTGMYARIMALREANPSLKILLAIEGSDHAPRSFLTLTESSKHQRLRFIQSSIKHLRKFQFDGLAYHWIYPKSGDKMKFTELLKDTKAAFEDESTKTQTERLLLTAAVAANVDTAQNGYEIDKIFEHLDFAYLMSFDFHGPQDPATAHGSPLRAGRWERGSAGSLNLEKAAEFYANKGAPKDRLVLGIPFHGKTFTLKDEQLNAFGSPSKGPGEMGDYSQEPGTLYYYEICKMITKGATVNGIPDQNVPYAYLGNQWVGFDDPASITMKIDFMIFNGYGGVMAWDISQDDMSGQFCGAGRFPLMNAVRSACDA</sequence>
<proteinExistence type="inferred from homology"/>
<dbReference type="PANTHER" id="PTHR11177:SF317">
    <property type="entry name" value="CHITINASE 12-RELATED"/>
    <property type="match status" value="1"/>
</dbReference>
<name>A0A433UCN0_ELYCH</name>
<evidence type="ECO:0000259" key="5">
    <source>
        <dbReference type="PROSITE" id="PS50940"/>
    </source>
</evidence>
<dbReference type="GO" id="GO:0006032">
    <property type="term" value="P:chitin catabolic process"/>
    <property type="evidence" value="ECO:0007669"/>
    <property type="project" value="TreeGrafter"/>
</dbReference>
<evidence type="ECO:0000256" key="1">
    <source>
        <dbReference type="ARBA" id="ARBA00009121"/>
    </source>
</evidence>
<gene>
    <name evidence="7" type="ORF">EGW08_000807</name>
</gene>
<dbReference type="InterPro" id="IPR017853">
    <property type="entry name" value="GH"/>
</dbReference>
<dbReference type="Gene3D" id="3.20.20.80">
    <property type="entry name" value="Glycosidases"/>
    <property type="match status" value="1"/>
</dbReference>
<feature type="chain" id="PRO_5018987930" evidence="4">
    <location>
        <begin position="20"/>
        <end position="475"/>
    </location>
</feature>
<dbReference type="Gene3D" id="2.170.140.10">
    <property type="entry name" value="Chitin binding domain"/>
    <property type="match status" value="1"/>
</dbReference>
<dbReference type="SUPFAM" id="SSF54556">
    <property type="entry name" value="Chitinase insertion domain"/>
    <property type="match status" value="1"/>
</dbReference>
<keyword evidence="8" id="KW-1185">Reference proteome</keyword>
<evidence type="ECO:0000256" key="2">
    <source>
        <dbReference type="ARBA" id="ARBA00022669"/>
    </source>
</evidence>
<evidence type="ECO:0000256" key="3">
    <source>
        <dbReference type="ARBA" id="ARBA00023157"/>
    </source>
</evidence>
<evidence type="ECO:0000313" key="8">
    <source>
        <dbReference type="Proteomes" id="UP000271974"/>
    </source>
</evidence>
<dbReference type="InterPro" id="IPR011583">
    <property type="entry name" value="Chitinase_II/V-like_cat"/>
</dbReference>
<evidence type="ECO:0000259" key="6">
    <source>
        <dbReference type="PROSITE" id="PS51910"/>
    </source>
</evidence>
<dbReference type="AlphaFoldDB" id="A0A433UCN0"/>
<comment type="caution">
    <text evidence="7">The sequence shown here is derived from an EMBL/GenBank/DDBJ whole genome shotgun (WGS) entry which is preliminary data.</text>
</comment>
<reference evidence="7 8" key="1">
    <citation type="submission" date="2019-01" db="EMBL/GenBank/DDBJ databases">
        <title>A draft genome assembly of the solar-powered sea slug Elysia chlorotica.</title>
        <authorList>
            <person name="Cai H."/>
            <person name="Li Q."/>
            <person name="Fang X."/>
            <person name="Li J."/>
            <person name="Curtis N.E."/>
            <person name="Altenburger A."/>
            <person name="Shibata T."/>
            <person name="Feng M."/>
            <person name="Maeda T."/>
            <person name="Schwartz J.A."/>
            <person name="Shigenobu S."/>
            <person name="Lundholm N."/>
            <person name="Nishiyama T."/>
            <person name="Yang H."/>
            <person name="Hasebe M."/>
            <person name="Li S."/>
            <person name="Pierce S.K."/>
            <person name="Wang J."/>
        </authorList>
    </citation>
    <scope>NUCLEOTIDE SEQUENCE [LARGE SCALE GENOMIC DNA]</scope>
    <source>
        <strain evidence="7">EC2010</strain>
        <tissue evidence="7">Whole organism of an adult</tissue>
    </source>
</reference>
<dbReference type="InterPro" id="IPR001223">
    <property type="entry name" value="Glyco_hydro18_cat"/>
</dbReference>